<dbReference type="SUPFAM" id="SSF53098">
    <property type="entry name" value="Ribonuclease H-like"/>
    <property type="match status" value="1"/>
</dbReference>
<evidence type="ECO:0008006" key="4">
    <source>
        <dbReference type="Google" id="ProtNLM"/>
    </source>
</evidence>
<name>A0ABP0MAJ6_9DINO</name>
<reference evidence="2 3" key="1">
    <citation type="submission" date="2024-02" db="EMBL/GenBank/DDBJ databases">
        <authorList>
            <person name="Chen Y."/>
            <person name="Shah S."/>
            <person name="Dougan E. K."/>
            <person name="Thang M."/>
            <person name="Chan C."/>
        </authorList>
    </citation>
    <scope>NUCLEOTIDE SEQUENCE [LARGE SCALE GENOMIC DNA]</scope>
</reference>
<evidence type="ECO:0000313" key="2">
    <source>
        <dbReference type="EMBL" id="CAK9048188.1"/>
    </source>
</evidence>
<protein>
    <recommendedName>
        <fullName evidence="4">RNase H type-1 domain-containing protein</fullName>
    </recommendedName>
</protein>
<feature type="signal peptide" evidence="1">
    <location>
        <begin position="1"/>
        <end position="35"/>
    </location>
</feature>
<sequence>MDGALQTLSGCLWYAVMLLHCFFESLWHLVDECQAAPEEVKNAPKHDLGPNFASLGIVEHPAGLCDVRLEPTPLPHPVEFCVTAPLKKFWTDGSMVNAESFWLQTAAFAAVDESQQCIYKGRVNSFALSSFTAELYAIIFTFFCSQGPILIYTDCKTFVDKFGTLLRERLVPKGWAHSVWWKELLKVYNLRSAVSGDPLRVQWIPAHLCDNIQVSEITDEVAAQLGWPRQCLICNKLADSHAKAFALDLAPVAPSMFTVLKHEVFTRQACLARLNCAIGKDQPIKNVYLTKEEQAPDQEFSVRSRFPEWDWTPDASLFSWKPKHTHSVVDCCGSFSSDEDCDALQSFILALKWKAGANLSVAYVELAFLFVVRHFRFSSVAATDDFAVLVRHLKRMFDAVCAQRNQGLIPGRHERDQSHHCGRALPRGAIFGFRPFISTSELEGFARLILEGGGRTLKTWRFGLDAVVAN</sequence>
<comment type="caution">
    <text evidence="2">The sequence shown here is derived from an EMBL/GenBank/DDBJ whole genome shotgun (WGS) entry which is preliminary data.</text>
</comment>
<gene>
    <name evidence="2" type="ORF">CCMP2556_LOCUS24835</name>
</gene>
<keyword evidence="1" id="KW-0732">Signal</keyword>
<dbReference type="EMBL" id="CAXAMN010016446">
    <property type="protein sequence ID" value="CAK9048188.1"/>
    <property type="molecule type" value="Genomic_DNA"/>
</dbReference>
<dbReference type="Gene3D" id="3.30.420.10">
    <property type="entry name" value="Ribonuclease H-like superfamily/Ribonuclease H"/>
    <property type="match status" value="1"/>
</dbReference>
<feature type="chain" id="PRO_5046964104" description="RNase H type-1 domain-containing protein" evidence="1">
    <location>
        <begin position="36"/>
        <end position="470"/>
    </location>
</feature>
<dbReference type="InterPro" id="IPR012337">
    <property type="entry name" value="RNaseH-like_sf"/>
</dbReference>
<evidence type="ECO:0000256" key="1">
    <source>
        <dbReference type="SAM" id="SignalP"/>
    </source>
</evidence>
<keyword evidence="3" id="KW-1185">Reference proteome</keyword>
<accession>A0ABP0MAJ6</accession>
<proteinExistence type="predicted"/>
<organism evidence="2 3">
    <name type="scientific">Durusdinium trenchii</name>
    <dbReference type="NCBI Taxonomy" id="1381693"/>
    <lineage>
        <taxon>Eukaryota</taxon>
        <taxon>Sar</taxon>
        <taxon>Alveolata</taxon>
        <taxon>Dinophyceae</taxon>
        <taxon>Suessiales</taxon>
        <taxon>Symbiodiniaceae</taxon>
        <taxon>Durusdinium</taxon>
    </lineage>
</organism>
<dbReference type="InterPro" id="IPR036397">
    <property type="entry name" value="RNaseH_sf"/>
</dbReference>
<dbReference type="Proteomes" id="UP001642484">
    <property type="component" value="Unassembled WGS sequence"/>
</dbReference>
<evidence type="ECO:0000313" key="3">
    <source>
        <dbReference type="Proteomes" id="UP001642484"/>
    </source>
</evidence>